<dbReference type="Proteomes" id="UP000185753">
    <property type="component" value="Unassembled WGS sequence"/>
</dbReference>
<comment type="caution">
    <text evidence="1">The sequence shown here is derived from an EMBL/GenBank/DDBJ whole genome shotgun (WGS) entry which is preliminary data.</text>
</comment>
<name>A0A1A7R9Z2_9GAMM</name>
<gene>
    <name evidence="1" type="ORF">A9J31_07045</name>
</gene>
<dbReference type="AlphaFoldDB" id="A0A1A7R9Z2"/>
<keyword evidence="2" id="KW-1185">Reference proteome</keyword>
<sequence length="263" mass="30848">MQHKVMVSLCLVFLIGCTPKEKSYIPQEGDLVTWKQNPQLIVKAKLGLRREHIPDQFDYEFYRPAREHYLGQFPIDYTPEKFEPIAQQEADSLPMPDSNRQLQFDLKLSNLDFQATDGYLPDHDDQVRVRIEGLTIDMRAEKLDTYKTFLQRKEFFKKNSKFEKYGLTCYPKKVADNFYGCYGKSKEQDVAGVLLDVVALENTVDNRFVQIRGESYEPNKYGGIWVQWETNLNNWDKWQEIDSAIWRLLGTWNSAPSPQKLTK</sequence>
<dbReference type="EMBL" id="LZDS01000026">
    <property type="protein sequence ID" value="OBX28309.1"/>
    <property type="molecule type" value="Genomic_DNA"/>
</dbReference>
<dbReference type="RefSeq" id="WP_005166851.1">
    <property type="nucleotide sequence ID" value="NZ_JBLZYA010000007.1"/>
</dbReference>
<evidence type="ECO:0000313" key="2">
    <source>
        <dbReference type="Proteomes" id="UP000185753"/>
    </source>
</evidence>
<dbReference type="PROSITE" id="PS51257">
    <property type="entry name" value="PROKAR_LIPOPROTEIN"/>
    <property type="match status" value="1"/>
</dbReference>
<organism evidence="1 2">
    <name type="scientific">Acinetobacter gandensis</name>
    <dbReference type="NCBI Taxonomy" id="1443941"/>
    <lineage>
        <taxon>Bacteria</taxon>
        <taxon>Pseudomonadati</taxon>
        <taxon>Pseudomonadota</taxon>
        <taxon>Gammaproteobacteria</taxon>
        <taxon>Moraxellales</taxon>
        <taxon>Moraxellaceae</taxon>
        <taxon>Acinetobacter</taxon>
    </lineage>
</organism>
<proteinExistence type="predicted"/>
<accession>A0A1A7R9Z2</accession>
<evidence type="ECO:0000313" key="1">
    <source>
        <dbReference type="EMBL" id="OBX28309.1"/>
    </source>
</evidence>
<protein>
    <submittedName>
        <fullName evidence="1">Uncharacterized protein</fullName>
    </submittedName>
</protein>
<reference evidence="2" key="1">
    <citation type="submission" date="2016-06" db="EMBL/GenBank/DDBJ databases">
        <authorList>
            <person name="Radolfova-Krizova L."/>
            <person name="Nemec A."/>
        </authorList>
    </citation>
    <scope>NUCLEOTIDE SEQUENCE [LARGE SCALE GENOMIC DNA]</scope>
    <source>
        <strain evidence="2">ANC 4275</strain>
    </source>
</reference>